<dbReference type="GeneID" id="25796301"/>
<dbReference type="Proteomes" id="UP000007115">
    <property type="component" value="Unassembled WGS sequence"/>
</dbReference>
<dbReference type="VEuPathDB" id="FungiDB:TRIVIDRAFT_62012"/>
<comment type="caution">
    <text evidence="2">The sequence shown here is derived from an EMBL/GenBank/DDBJ whole genome shotgun (WGS) entry which is preliminary data.</text>
</comment>
<gene>
    <name evidence="2" type="ORF">TRIVIDRAFT_62012</name>
</gene>
<dbReference type="HOGENOM" id="CLU_2121418_0_0_1"/>
<accession>G9MIK5</accession>
<dbReference type="InParanoid" id="G9MIK5"/>
<organism evidence="2 3">
    <name type="scientific">Hypocrea virens (strain Gv29-8 / FGSC 10586)</name>
    <name type="common">Gliocladium virens</name>
    <name type="synonym">Trichoderma virens</name>
    <dbReference type="NCBI Taxonomy" id="413071"/>
    <lineage>
        <taxon>Eukaryota</taxon>
        <taxon>Fungi</taxon>
        <taxon>Dikarya</taxon>
        <taxon>Ascomycota</taxon>
        <taxon>Pezizomycotina</taxon>
        <taxon>Sordariomycetes</taxon>
        <taxon>Hypocreomycetidae</taxon>
        <taxon>Hypocreales</taxon>
        <taxon>Hypocreaceae</taxon>
        <taxon>Trichoderma</taxon>
    </lineage>
</organism>
<sequence>MPAHMRVSGLRLGSCQAPQRWTDVQQSGRGMAWRRWGCWVLVINAFAELAFVQVGTYGYVRSILRRGRAATGSAIPNAHHPAGMGKPALAWDFPGCCGGLRPSMYLVETSTGSG</sequence>
<name>G9MIK5_HYPVG</name>
<keyword evidence="1" id="KW-0472">Membrane</keyword>
<dbReference type="EMBL" id="ABDF02000003">
    <property type="protein sequence ID" value="EHK25322.1"/>
    <property type="molecule type" value="Genomic_DNA"/>
</dbReference>
<feature type="transmembrane region" description="Helical" evidence="1">
    <location>
        <begin position="39"/>
        <end position="60"/>
    </location>
</feature>
<dbReference type="AlphaFoldDB" id="G9MIK5"/>
<proteinExistence type="predicted"/>
<evidence type="ECO:0000313" key="3">
    <source>
        <dbReference type="Proteomes" id="UP000007115"/>
    </source>
</evidence>
<dbReference type="RefSeq" id="XP_013959531.1">
    <property type="nucleotide sequence ID" value="XM_014104056.1"/>
</dbReference>
<keyword evidence="1" id="KW-1133">Transmembrane helix</keyword>
<protein>
    <submittedName>
        <fullName evidence="2">Uncharacterized protein</fullName>
    </submittedName>
</protein>
<evidence type="ECO:0000313" key="2">
    <source>
        <dbReference type="EMBL" id="EHK25322.1"/>
    </source>
</evidence>
<evidence type="ECO:0000256" key="1">
    <source>
        <dbReference type="SAM" id="Phobius"/>
    </source>
</evidence>
<reference evidence="2 3" key="1">
    <citation type="journal article" date="2011" name="Genome Biol.">
        <title>Comparative genome sequence analysis underscores mycoparasitism as the ancestral life style of Trichoderma.</title>
        <authorList>
            <person name="Kubicek C.P."/>
            <person name="Herrera-Estrella A."/>
            <person name="Seidl-Seiboth V."/>
            <person name="Martinez D.A."/>
            <person name="Druzhinina I.S."/>
            <person name="Thon M."/>
            <person name="Zeilinger S."/>
            <person name="Casas-Flores S."/>
            <person name="Horwitz B.A."/>
            <person name="Mukherjee P.K."/>
            <person name="Mukherjee M."/>
            <person name="Kredics L."/>
            <person name="Alcaraz L.D."/>
            <person name="Aerts A."/>
            <person name="Antal Z."/>
            <person name="Atanasova L."/>
            <person name="Cervantes-Badillo M.G."/>
            <person name="Challacombe J."/>
            <person name="Chertkov O."/>
            <person name="McCluskey K."/>
            <person name="Coulpier F."/>
            <person name="Deshpande N."/>
            <person name="von Doehren H."/>
            <person name="Ebbole D.J."/>
            <person name="Esquivel-Naranjo E.U."/>
            <person name="Fekete E."/>
            <person name="Flipphi M."/>
            <person name="Glaser F."/>
            <person name="Gomez-Rodriguez E.Y."/>
            <person name="Gruber S."/>
            <person name="Han C."/>
            <person name="Henrissat B."/>
            <person name="Hermosa R."/>
            <person name="Hernandez-Onate M."/>
            <person name="Karaffa L."/>
            <person name="Kosti I."/>
            <person name="Le Crom S."/>
            <person name="Lindquist E."/>
            <person name="Lucas S."/>
            <person name="Luebeck M."/>
            <person name="Luebeck P.S."/>
            <person name="Margeot A."/>
            <person name="Metz B."/>
            <person name="Misra M."/>
            <person name="Nevalainen H."/>
            <person name="Omann M."/>
            <person name="Packer N."/>
            <person name="Perrone G."/>
            <person name="Uresti-Rivera E.E."/>
            <person name="Salamov A."/>
            <person name="Schmoll M."/>
            <person name="Seiboth B."/>
            <person name="Shapiro H."/>
            <person name="Sukno S."/>
            <person name="Tamayo-Ramos J.A."/>
            <person name="Tisch D."/>
            <person name="Wiest A."/>
            <person name="Wilkinson H.H."/>
            <person name="Zhang M."/>
            <person name="Coutinho P.M."/>
            <person name="Kenerley C.M."/>
            <person name="Monte E."/>
            <person name="Baker S.E."/>
            <person name="Grigoriev I.V."/>
        </authorList>
    </citation>
    <scope>NUCLEOTIDE SEQUENCE [LARGE SCALE GENOMIC DNA]</scope>
    <source>
        <strain evidence="3">Gv29-8 / FGSC 10586</strain>
    </source>
</reference>
<keyword evidence="3" id="KW-1185">Reference proteome</keyword>
<keyword evidence="1" id="KW-0812">Transmembrane</keyword>